<accession>A0ABR8T6X5</accession>
<proteinExistence type="predicted"/>
<evidence type="ECO:0008006" key="5">
    <source>
        <dbReference type="Google" id="ProtNLM"/>
    </source>
</evidence>
<keyword evidence="2" id="KW-0732">Signal</keyword>
<dbReference type="RefSeq" id="WP_191805211.1">
    <property type="nucleotide sequence ID" value="NZ_JACSQL010000031.1"/>
</dbReference>
<dbReference type="Proteomes" id="UP000608071">
    <property type="component" value="Unassembled WGS sequence"/>
</dbReference>
<keyword evidence="4" id="KW-1185">Reference proteome</keyword>
<comment type="caution">
    <text evidence="3">The sequence shown here is derived from an EMBL/GenBank/DDBJ whole genome shotgun (WGS) entry which is preliminary data.</text>
</comment>
<feature type="chain" id="PRO_5046974152" description="Bacteriocin" evidence="2">
    <location>
        <begin position="30"/>
        <end position="145"/>
    </location>
</feature>
<sequence length="145" mass="15484">MKKSIKTILGTSVLSLSLLVGAIPSFASATSEHASGGWSESGGYYVNSQSEDGISTLASSTPDSHVGKRLKDNTNSGGDPTWRYAAKGDTVWVGVYHYTTAQMETPNGTVKTTSGRQWGENGTTATSPWYTPFGENPEARTYWGH</sequence>
<dbReference type="EMBL" id="JACSQL010000031">
    <property type="protein sequence ID" value="MBD7971359.1"/>
    <property type="molecule type" value="Genomic_DNA"/>
</dbReference>
<organism evidence="3 4">
    <name type="scientific">Paenibacillus gallinarum</name>
    <dbReference type="NCBI Taxonomy" id="2762232"/>
    <lineage>
        <taxon>Bacteria</taxon>
        <taxon>Bacillati</taxon>
        <taxon>Bacillota</taxon>
        <taxon>Bacilli</taxon>
        <taxon>Bacillales</taxon>
        <taxon>Paenibacillaceae</taxon>
        <taxon>Paenibacillus</taxon>
    </lineage>
</organism>
<evidence type="ECO:0000256" key="2">
    <source>
        <dbReference type="SAM" id="SignalP"/>
    </source>
</evidence>
<reference evidence="3 4" key="1">
    <citation type="submission" date="2020-08" db="EMBL/GenBank/DDBJ databases">
        <title>A Genomic Blueprint of the Chicken Gut Microbiome.</title>
        <authorList>
            <person name="Gilroy R."/>
            <person name="Ravi A."/>
            <person name="Getino M."/>
            <person name="Pursley I."/>
            <person name="Horton D.L."/>
            <person name="Alikhan N.-F."/>
            <person name="Baker D."/>
            <person name="Gharbi K."/>
            <person name="Hall N."/>
            <person name="Watson M."/>
            <person name="Adriaenssens E.M."/>
            <person name="Foster-Nyarko E."/>
            <person name="Jarju S."/>
            <person name="Secka A."/>
            <person name="Antonio M."/>
            <person name="Oren A."/>
            <person name="Chaudhuri R."/>
            <person name="La Ragione R.M."/>
            <person name="Hildebrand F."/>
            <person name="Pallen M.J."/>
        </authorList>
    </citation>
    <scope>NUCLEOTIDE SEQUENCE [LARGE SCALE GENOMIC DNA]</scope>
    <source>
        <strain evidence="3 4">Sa2BVA9</strain>
    </source>
</reference>
<evidence type="ECO:0000313" key="4">
    <source>
        <dbReference type="Proteomes" id="UP000608071"/>
    </source>
</evidence>
<name>A0ABR8T6X5_9BACL</name>
<feature type="region of interest" description="Disordered" evidence="1">
    <location>
        <begin position="107"/>
        <end position="127"/>
    </location>
</feature>
<feature type="region of interest" description="Disordered" evidence="1">
    <location>
        <begin position="55"/>
        <end position="80"/>
    </location>
</feature>
<evidence type="ECO:0000256" key="1">
    <source>
        <dbReference type="SAM" id="MobiDB-lite"/>
    </source>
</evidence>
<evidence type="ECO:0000313" key="3">
    <source>
        <dbReference type="EMBL" id="MBD7971359.1"/>
    </source>
</evidence>
<gene>
    <name evidence="3" type="ORF">H9647_25190</name>
</gene>
<feature type="signal peptide" evidence="2">
    <location>
        <begin position="1"/>
        <end position="29"/>
    </location>
</feature>
<protein>
    <recommendedName>
        <fullName evidence="5">Bacteriocin</fullName>
    </recommendedName>
</protein>